<reference evidence="9 10" key="1">
    <citation type="submission" date="2020-08" db="EMBL/GenBank/DDBJ databases">
        <title>Plant Genome Project.</title>
        <authorList>
            <person name="Zhang R.-G."/>
        </authorList>
    </citation>
    <scope>NUCLEOTIDE SEQUENCE [LARGE SCALE GENOMIC DNA]</scope>
    <source>
        <tissue evidence="9">Rhizome</tissue>
    </source>
</reference>
<evidence type="ECO:0000256" key="5">
    <source>
        <dbReference type="ARBA" id="ARBA00022692"/>
    </source>
</evidence>
<dbReference type="PANTHER" id="PTHR12982:SF0">
    <property type="entry name" value="PHOSPHATIDYLINOSITOL N-ACETYLGLUCOSAMINYLTRANSFERASE SUBUNIT C"/>
    <property type="match status" value="1"/>
</dbReference>
<comment type="caution">
    <text evidence="9">The sequence shown here is derived from an EMBL/GenBank/DDBJ whole genome shotgun (WGS) entry which is preliminary data.</text>
</comment>
<organism evidence="9 10">
    <name type="scientific">Zingiber officinale</name>
    <name type="common">Ginger</name>
    <name type="synonym">Amomum zingiber</name>
    <dbReference type="NCBI Taxonomy" id="94328"/>
    <lineage>
        <taxon>Eukaryota</taxon>
        <taxon>Viridiplantae</taxon>
        <taxon>Streptophyta</taxon>
        <taxon>Embryophyta</taxon>
        <taxon>Tracheophyta</taxon>
        <taxon>Spermatophyta</taxon>
        <taxon>Magnoliopsida</taxon>
        <taxon>Liliopsida</taxon>
        <taxon>Zingiberales</taxon>
        <taxon>Zingiberaceae</taxon>
        <taxon>Zingiber</taxon>
    </lineage>
</organism>
<evidence type="ECO:0000256" key="7">
    <source>
        <dbReference type="ARBA" id="ARBA00023136"/>
    </source>
</evidence>
<proteinExistence type="inferred from homology"/>
<dbReference type="GO" id="GO:0006506">
    <property type="term" value="P:GPI anchor biosynthetic process"/>
    <property type="evidence" value="ECO:0007669"/>
    <property type="project" value="UniProtKB-UniPathway"/>
</dbReference>
<evidence type="ECO:0000256" key="1">
    <source>
        <dbReference type="ARBA" id="ARBA00004141"/>
    </source>
</evidence>
<accession>A0A8J5GLU4</accession>
<dbReference type="EMBL" id="JACMSC010000008">
    <property type="protein sequence ID" value="KAG6510797.1"/>
    <property type="molecule type" value="Genomic_DNA"/>
</dbReference>
<protein>
    <submittedName>
        <fullName evidence="9">Uncharacterized protein</fullName>
    </submittedName>
</protein>
<evidence type="ECO:0000256" key="3">
    <source>
        <dbReference type="ARBA" id="ARBA00008321"/>
    </source>
</evidence>
<dbReference type="PANTHER" id="PTHR12982">
    <property type="entry name" value="PHOSPHATIDYLINOSITOL GLYCAN, CLASS C"/>
    <property type="match status" value="1"/>
</dbReference>
<dbReference type="AlphaFoldDB" id="A0A8J5GLU4"/>
<feature type="transmembrane region" description="Helical" evidence="8">
    <location>
        <begin position="237"/>
        <end position="255"/>
    </location>
</feature>
<name>A0A8J5GLU4_ZINOF</name>
<evidence type="ECO:0000256" key="8">
    <source>
        <dbReference type="SAM" id="Phobius"/>
    </source>
</evidence>
<keyword evidence="5 8" id="KW-0812">Transmembrane</keyword>
<sequence>MTATMQQPEPLSRTREGSRKGALTMVVVTLVATTAWSDEGQCGGILTGVGNVGNGGQRLRKLHDVDRNGKLGKRRTWIAMGNQGRGGIDGERLEHGVTTDGHRWLQVATSVPPSRDTTTVSAIAAIRQDANNLVLSSTTRPTSALLFFLRQIEGGTDQTMERSKWKKVAYGGMQPGYDDNYTDESFLEEMVMNANVVKRDMPKVMLDSVSITQYVCIVSLVVSVWAHTLSLHIDEDIALLALGFSVLLLTARQLSIQLLSHYLLNISFFISGLYVLAPIYYTLTRSIRSDSIVALTVSLLIIHLFLHDYSGSTIRPPGALKNPNLAS</sequence>
<dbReference type="Pfam" id="PF06432">
    <property type="entry name" value="GPI2"/>
    <property type="match status" value="1"/>
</dbReference>
<evidence type="ECO:0000256" key="6">
    <source>
        <dbReference type="ARBA" id="ARBA00022989"/>
    </source>
</evidence>
<keyword evidence="6 8" id="KW-1133">Transmembrane helix</keyword>
<comment type="similarity">
    <text evidence="3">Belongs to the PIGC family.</text>
</comment>
<dbReference type="InterPro" id="IPR009450">
    <property type="entry name" value="Plno_GlcNAc_GPI2"/>
</dbReference>
<comment type="pathway">
    <text evidence="2">Glycolipid biosynthesis; glycosylphosphatidylinositol-anchor biosynthesis.</text>
</comment>
<keyword evidence="7 8" id="KW-0472">Membrane</keyword>
<evidence type="ECO:0000313" key="9">
    <source>
        <dbReference type="EMBL" id="KAG6510797.1"/>
    </source>
</evidence>
<feature type="transmembrane region" description="Helical" evidence="8">
    <location>
        <begin position="204"/>
        <end position="225"/>
    </location>
</feature>
<dbReference type="UniPathway" id="UPA00196"/>
<feature type="transmembrane region" description="Helical" evidence="8">
    <location>
        <begin position="262"/>
        <end position="281"/>
    </location>
</feature>
<keyword evidence="4" id="KW-0337">GPI-anchor biosynthesis</keyword>
<evidence type="ECO:0000313" key="10">
    <source>
        <dbReference type="Proteomes" id="UP000734854"/>
    </source>
</evidence>
<comment type="subcellular location">
    <subcellularLocation>
        <location evidence="1">Membrane</location>
        <topology evidence="1">Multi-pass membrane protein</topology>
    </subcellularLocation>
</comment>
<evidence type="ECO:0000256" key="4">
    <source>
        <dbReference type="ARBA" id="ARBA00022502"/>
    </source>
</evidence>
<feature type="transmembrane region" description="Helical" evidence="8">
    <location>
        <begin position="287"/>
        <end position="306"/>
    </location>
</feature>
<evidence type="ECO:0000256" key="2">
    <source>
        <dbReference type="ARBA" id="ARBA00004687"/>
    </source>
</evidence>
<gene>
    <name evidence="9" type="ORF">ZIOFF_028835</name>
</gene>
<dbReference type="Proteomes" id="UP000734854">
    <property type="component" value="Unassembled WGS sequence"/>
</dbReference>
<keyword evidence="10" id="KW-1185">Reference proteome</keyword>
<dbReference type="GO" id="GO:0000506">
    <property type="term" value="C:glycosylphosphatidylinositol-N-acetylglucosaminyltransferase (GPI-GnT) complex"/>
    <property type="evidence" value="ECO:0007669"/>
    <property type="project" value="TreeGrafter"/>
</dbReference>